<keyword evidence="7 10" id="KW-0472">Membrane</keyword>
<dbReference type="RefSeq" id="WP_005351411.1">
    <property type="nucleotide sequence ID" value="NZ_CATVRT010000038.1"/>
</dbReference>
<dbReference type="GO" id="GO:0005886">
    <property type="term" value="C:plasma membrane"/>
    <property type="evidence" value="ECO:0007669"/>
    <property type="project" value="UniProtKB-SubCell"/>
</dbReference>
<comment type="similarity">
    <text evidence="9">Belongs to the OXA1/ALB3/YidC family.</text>
</comment>
<dbReference type="GO" id="GO:0015031">
    <property type="term" value="P:protein transport"/>
    <property type="evidence" value="ECO:0007669"/>
    <property type="project" value="UniProtKB-KW"/>
</dbReference>
<keyword evidence="4 9" id="KW-0812">Transmembrane</keyword>
<evidence type="ECO:0000259" key="11">
    <source>
        <dbReference type="Pfam" id="PF02096"/>
    </source>
</evidence>
<accession>A0A173URJ8</accession>
<evidence type="ECO:0000256" key="1">
    <source>
        <dbReference type="ARBA" id="ARBA00004651"/>
    </source>
</evidence>
<feature type="transmembrane region" description="Helical" evidence="10">
    <location>
        <begin position="275"/>
        <end position="299"/>
    </location>
</feature>
<dbReference type="AlphaFoldDB" id="A0A173URJ8"/>
<organism evidence="12 13">
    <name type="scientific">Anaerobutyricum hallii</name>
    <dbReference type="NCBI Taxonomy" id="39488"/>
    <lineage>
        <taxon>Bacteria</taxon>
        <taxon>Bacillati</taxon>
        <taxon>Bacillota</taxon>
        <taxon>Clostridia</taxon>
        <taxon>Lachnospirales</taxon>
        <taxon>Lachnospiraceae</taxon>
        <taxon>Anaerobutyricum</taxon>
    </lineage>
</organism>
<dbReference type="CDD" id="cd20070">
    <property type="entry name" value="5TM_YidC_Alb3"/>
    <property type="match status" value="1"/>
</dbReference>
<gene>
    <name evidence="12" type="primary">misCB</name>
    <name evidence="12" type="ORF">ERS852578_02675</name>
</gene>
<proteinExistence type="inferred from homology"/>
<feature type="domain" description="Membrane insertase YidC/Oxa/ALB C-terminal" evidence="11">
    <location>
        <begin position="38"/>
        <end position="314"/>
    </location>
</feature>
<keyword evidence="5" id="KW-0653">Protein transport</keyword>
<evidence type="ECO:0000256" key="8">
    <source>
        <dbReference type="ARBA" id="ARBA00023186"/>
    </source>
</evidence>
<keyword evidence="6 10" id="KW-1133">Transmembrane helix</keyword>
<evidence type="ECO:0000256" key="3">
    <source>
        <dbReference type="ARBA" id="ARBA00022475"/>
    </source>
</evidence>
<reference evidence="12 13" key="1">
    <citation type="submission" date="2015-09" db="EMBL/GenBank/DDBJ databases">
        <authorList>
            <consortium name="Pathogen Informatics"/>
        </authorList>
    </citation>
    <scope>NUCLEOTIDE SEQUENCE [LARGE SCALE GENOMIC DNA]</scope>
    <source>
        <strain evidence="12 13">2789STDY5834966</strain>
    </source>
</reference>
<dbReference type="GeneID" id="75049906"/>
<comment type="subcellular location">
    <subcellularLocation>
        <location evidence="1">Cell membrane</location>
        <topology evidence="1">Multi-pass membrane protein</topology>
    </subcellularLocation>
    <subcellularLocation>
        <location evidence="9">Membrane</location>
        <topology evidence="9">Multi-pass membrane protein</topology>
    </subcellularLocation>
</comment>
<evidence type="ECO:0000313" key="12">
    <source>
        <dbReference type="EMBL" id="CUN17641.1"/>
    </source>
</evidence>
<feature type="transmembrane region" description="Helical" evidence="10">
    <location>
        <begin position="12"/>
        <end position="32"/>
    </location>
</feature>
<evidence type="ECO:0000256" key="6">
    <source>
        <dbReference type="ARBA" id="ARBA00022989"/>
    </source>
</evidence>
<dbReference type="OrthoDB" id="9780552at2"/>
<dbReference type="InterPro" id="IPR001708">
    <property type="entry name" value="YidC/ALB3/OXA1/COX18"/>
</dbReference>
<evidence type="ECO:0000313" key="13">
    <source>
        <dbReference type="Proteomes" id="UP000095390"/>
    </source>
</evidence>
<keyword evidence="3" id="KW-1003">Cell membrane</keyword>
<dbReference type="Pfam" id="PF02096">
    <property type="entry name" value="60KD_IMP"/>
    <property type="match status" value="1"/>
</dbReference>
<dbReference type="InterPro" id="IPR028055">
    <property type="entry name" value="YidC/Oxa/ALB_C"/>
</dbReference>
<evidence type="ECO:0000256" key="2">
    <source>
        <dbReference type="ARBA" id="ARBA00022448"/>
    </source>
</evidence>
<feature type="transmembrane region" description="Helical" evidence="10">
    <location>
        <begin position="39"/>
        <end position="57"/>
    </location>
</feature>
<dbReference type="Proteomes" id="UP000095390">
    <property type="component" value="Unassembled WGS sequence"/>
</dbReference>
<evidence type="ECO:0000256" key="7">
    <source>
        <dbReference type="ARBA" id="ARBA00023136"/>
    </source>
</evidence>
<feature type="transmembrane region" description="Helical" evidence="10">
    <location>
        <begin position="237"/>
        <end position="254"/>
    </location>
</feature>
<protein>
    <submittedName>
        <fullName evidence="12">Membrane protein YidC 1</fullName>
    </submittedName>
</protein>
<sequence>MLLTQSTTPIIGWIATLLGYVMEFIFYCLNFIGIQNIGLCIIIFTIIVRLLMLPLTIKQQKFAKISQVMQPEINKIQRKYRNKTDQASMMKQNEEIQKVYEKYGTNPTGGCLQLVVQMPIFLALYQVIRKIPAYIPQVKAVYMQVVTAIAGQAGAIDAINKIGKGLKSSYVTSLASDATKNQIIDTLNYFNADAWHKLAKAIPSASDVINTSSTHIIGMNDFFAGINVSQTPGFHPSIYWLIPILAALFQYLSAKTMKQPELDGNNPAAGMTKSMTVMMPLMSLYFCLVTPAGLGIYWVTSALFQCLQQVIINKYMDNADIDALVAKNKEKAAKKKAKGQKTFMERLMDTSAKADAAKEEIENPSARKTIKQIASINTKKIAGPEGTGAEDYANLDSVDISKLGEIGKKAYLVSQYEKEHGHTRGGKK</sequence>
<dbReference type="GO" id="GO:0051205">
    <property type="term" value="P:protein insertion into membrane"/>
    <property type="evidence" value="ECO:0007669"/>
    <property type="project" value="TreeGrafter"/>
</dbReference>
<evidence type="ECO:0000256" key="9">
    <source>
        <dbReference type="RuleBase" id="RU003945"/>
    </source>
</evidence>
<name>A0A173URJ8_9FIRM</name>
<dbReference type="NCBIfam" id="TIGR03592">
    <property type="entry name" value="yidC_oxa1_cterm"/>
    <property type="match status" value="1"/>
</dbReference>
<dbReference type="InterPro" id="IPR047196">
    <property type="entry name" value="YidC_ALB_C"/>
</dbReference>
<dbReference type="GO" id="GO:0032977">
    <property type="term" value="F:membrane insertase activity"/>
    <property type="evidence" value="ECO:0007669"/>
    <property type="project" value="InterPro"/>
</dbReference>
<dbReference type="PANTHER" id="PTHR12428">
    <property type="entry name" value="OXA1"/>
    <property type="match status" value="1"/>
</dbReference>
<keyword evidence="2" id="KW-0813">Transport</keyword>
<dbReference type="PANTHER" id="PTHR12428:SF65">
    <property type="entry name" value="CYTOCHROME C OXIDASE ASSEMBLY PROTEIN COX18, MITOCHONDRIAL"/>
    <property type="match status" value="1"/>
</dbReference>
<keyword evidence="8" id="KW-0143">Chaperone</keyword>
<evidence type="ECO:0000256" key="10">
    <source>
        <dbReference type="SAM" id="Phobius"/>
    </source>
</evidence>
<evidence type="ECO:0000256" key="4">
    <source>
        <dbReference type="ARBA" id="ARBA00022692"/>
    </source>
</evidence>
<dbReference type="EMBL" id="CYYC01000044">
    <property type="protein sequence ID" value="CUN17641.1"/>
    <property type="molecule type" value="Genomic_DNA"/>
</dbReference>
<evidence type="ECO:0000256" key="5">
    <source>
        <dbReference type="ARBA" id="ARBA00022927"/>
    </source>
</evidence>